<name>A0A9P4P678_9PLEO</name>
<protein>
    <submittedName>
        <fullName evidence="2">Uncharacterized protein</fullName>
    </submittedName>
</protein>
<feature type="region of interest" description="Disordered" evidence="1">
    <location>
        <begin position="51"/>
        <end position="164"/>
    </location>
</feature>
<gene>
    <name evidence="2" type="ORF">P171DRAFT_167159</name>
</gene>
<feature type="compositionally biased region" description="Polar residues" evidence="1">
    <location>
        <begin position="124"/>
        <end position="141"/>
    </location>
</feature>
<keyword evidence="3" id="KW-1185">Reference proteome</keyword>
<reference evidence="2" key="1">
    <citation type="journal article" date="2020" name="Stud. Mycol.">
        <title>101 Dothideomycetes genomes: a test case for predicting lifestyles and emergence of pathogens.</title>
        <authorList>
            <person name="Haridas S."/>
            <person name="Albert R."/>
            <person name="Binder M."/>
            <person name="Bloem J."/>
            <person name="Labutti K."/>
            <person name="Salamov A."/>
            <person name="Andreopoulos B."/>
            <person name="Baker S."/>
            <person name="Barry K."/>
            <person name="Bills G."/>
            <person name="Bluhm B."/>
            <person name="Cannon C."/>
            <person name="Castanera R."/>
            <person name="Culley D."/>
            <person name="Daum C."/>
            <person name="Ezra D."/>
            <person name="Gonzalez J."/>
            <person name="Henrissat B."/>
            <person name="Kuo A."/>
            <person name="Liang C."/>
            <person name="Lipzen A."/>
            <person name="Lutzoni F."/>
            <person name="Magnuson J."/>
            <person name="Mondo S."/>
            <person name="Nolan M."/>
            <person name="Ohm R."/>
            <person name="Pangilinan J."/>
            <person name="Park H.-J."/>
            <person name="Ramirez L."/>
            <person name="Alfaro M."/>
            <person name="Sun H."/>
            <person name="Tritt A."/>
            <person name="Yoshinaga Y."/>
            <person name="Zwiers L.-H."/>
            <person name="Turgeon B."/>
            <person name="Goodwin S."/>
            <person name="Spatafora J."/>
            <person name="Crous P."/>
            <person name="Grigoriev I."/>
        </authorList>
    </citation>
    <scope>NUCLEOTIDE SEQUENCE</scope>
    <source>
        <strain evidence="2">CBS 690.94</strain>
    </source>
</reference>
<dbReference type="Proteomes" id="UP000799764">
    <property type="component" value="Unassembled WGS sequence"/>
</dbReference>
<dbReference type="EMBL" id="MU001513">
    <property type="protein sequence ID" value="KAF2438062.1"/>
    <property type="molecule type" value="Genomic_DNA"/>
</dbReference>
<evidence type="ECO:0000256" key="1">
    <source>
        <dbReference type="SAM" id="MobiDB-lite"/>
    </source>
</evidence>
<sequence>MRAPHPTTITNTHPPQLAYAQYMAARQHAHAQLSSQAHAFPFTLLNVHHAGPYTPTSPQHSAHPIRTRKSPPPPVRTRASSQHHLPLTPMSPWEQQHPPSPGTPREASLRLHHGPPYPPPYPQASPQTPRYPPTTSSQQPYEPTAPIPTPRHHSSAPPPRESAEVMLRKLELEEAEAKLRASITQERLRAEVVAKKQALARALMLEEKRLR</sequence>
<proteinExistence type="predicted"/>
<comment type="caution">
    <text evidence="2">The sequence shown here is derived from an EMBL/GenBank/DDBJ whole genome shotgun (WGS) entry which is preliminary data.</text>
</comment>
<organism evidence="2 3">
    <name type="scientific">Karstenula rhodostoma CBS 690.94</name>
    <dbReference type="NCBI Taxonomy" id="1392251"/>
    <lineage>
        <taxon>Eukaryota</taxon>
        <taxon>Fungi</taxon>
        <taxon>Dikarya</taxon>
        <taxon>Ascomycota</taxon>
        <taxon>Pezizomycotina</taxon>
        <taxon>Dothideomycetes</taxon>
        <taxon>Pleosporomycetidae</taxon>
        <taxon>Pleosporales</taxon>
        <taxon>Massarineae</taxon>
        <taxon>Didymosphaeriaceae</taxon>
        <taxon>Karstenula</taxon>
    </lineage>
</organism>
<evidence type="ECO:0000313" key="3">
    <source>
        <dbReference type="Proteomes" id="UP000799764"/>
    </source>
</evidence>
<accession>A0A9P4P678</accession>
<dbReference type="AlphaFoldDB" id="A0A9P4P678"/>
<evidence type="ECO:0000313" key="2">
    <source>
        <dbReference type="EMBL" id="KAF2438062.1"/>
    </source>
</evidence>